<keyword evidence="3" id="KW-0227">DNA damage</keyword>
<dbReference type="SUPFAM" id="SSF51658">
    <property type="entry name" value="Xylose isomerase-like"/>
    <property type="match status" value="1"/>
</dbReference>
<evidence type="ECO:0000256" key="5">
    <source>
        <dbReference type="ARBA" id="ARBA00022801"/>
    </source>
</evidence>
<accession>A0ABU0MNP9</accession>
<evidence type="ECO:0000256" key="4">
    <source>
        <dbReference type="ARBA" id="ARBA00022769"/>
    </source>
</evidence>
<evidence type="ECO:0000256" key="6">
    <source>
        <dbReference type="ARBA" id="ARBA00023204"/>
    </source>
</evidence>
<dbReference type="InterPro" id="IPR036237">
    <property type="entry name" value="Xyl_isomerase-like_sf"/>
</dbReference>
<evidence type="ECO:0000313" key="8">
    <source>
        <dbReference type="Proteomes" id="UP001244552"/>
    </source>
</evidence>
<keyword evidence="5" id="KW-0378">Hydrolase</keyword>
<dbReference type="PANTHER" id="PTHR31290">
    <property type="entry name" value="UV-DAMAGE ENDONUCLEASE"/>
    <property type="match status" value="1"/>
</dbReference>
<gene>
    <name evidence="7" type="ORF">QO018_003904</name>
</gene>
<dbReference type="Proteomes" id="UP001244552">
    <property type="component" value="Unassembled WGS sequence"/>
</dbReference>
<evidence type="ECO:0000256" key="2">
    <source>
        <dbReference type="ARBA" id="ARBA00022759"/>
    </source>
</evidence>
<keyword evidence="2 7" id="KW-0255">Endonuclease</keyword>
<dbReference type="GO" id="GO:0004519">
    <property type="term" value="F:endonuclease activity"/>
    <property type="evidence" value="ECO:0007669"/>
    <property type="project" value="UniProtKB-KW"/>
</dbReference>
<keyword evidence="8" id="KW-1185">Reference proteome</keyword>
<dbReference type="EMBL" id="JAUSVU010000015">
    <property type="protein sequence ID" value="MDQ0535026.1"/>
    <property type="molecule type" value="Genomic_DNA"/>
</dbReference>
<proteinExistence type="predicted"/>
<comment type="caution">
    <text evidence="7">The sequence shown here is derived from an EMBL/GenBank/DDBJ whole genome shotgun (WGS) entry which is preliminary data.</text>
</comment>
<dbReference type="InterPro" id="IPR004601">
    <property type="entry name" value="UvdE"/>
</dbReference>
<keyword evidence="4" id="KW-0228">DNA excision</keyword>
<sequence length="360" mass="38865">MAPSAASPSAPSASADARFGWCCQFVPPDGDAAAAKRMNPGTVTIATLSRLSPARAEEKLAEVLRRNLQSLHLQLDEVARHPAYRRLLRVNSGLLPAYTHEVGRPLYRQPGIQALVRNGLEHAGRKAAAAGIRIGLHPDQYCVLNSANPATLDNSVAELEYHADVLRMMGLAGGWHPKGAHVNIHGGGRSEGTAGFRRGLARLSEDARNLVTVENDELSFGLDDLLPLADAVPVVLDIHHHWVKSQGDYIRPDDPRIGAIVASWRGVRPVAHVSVSREELLADWPADRLPDYPVLAARGLTVRDLRAHSQRMWNHALNRLVADHLAWADFEVEAKAKNLAVDDLEHDALAAGAVGAGPAA</sequence>
<evidence type="ECO:0000313" key="7">
    <source>
        <dbReference type="EMBL" id="MDQ0535026.1"/>
    </source>
</evidence>
<organism evidence="7 8">
    <name type="scientific">Azospirillum picis</name>
    <dbReference type="NCBI Taxonomy" id="488438"/>
    <lineage>
        <taxon>Bacteria</taxon>
        <taxon>Pseudomonadati</taxon>
        <taxon>Pseudomonadota</taxon>
        <taxon>Alphaproteobacteria</taxon>
        <taxon>Rhodospirillales</taxon>
        <taxon>Azospirillaceae</taxon>
        <taxon>Azospirillum</taxon>
    </lineage>
</organism>
<reference evidence="7 8" key="1">
    <citation type="submission" date="2023-07" db="EMBL/GenBank/DDBJ databases">
        <title>Genomic Encyclopedia of Type Strains, Phase IV (KMG-IV): sequencing the most valuable type-strain genomes for metagenomic binning, comparative biology and taxonomic classification.</title>
        <authorList>
            <person name="Goeker M."/>
        </authorList>
    </citation>
    <scope>NUCLEOTIDE SEQUENCE [LARGE SCALE GENOMIC DNA]</scope>
    <source>
        <strain evidence="7 8">DSM 19922</strain>
    </source>
</reference>
<dbReference type="Gene3D" id="3.20.20.150">
    <property type="entry name" value="Divalent-metal-dependent TIM barrel enzymes"/>
    <property type="match status" value="1"/>
</dbReference>
<dbReference type="RefSeq" id="WP_209986595.1">
    <property type="nucleotide sequence ID" value="NZ_JAGINO010000019.1"/>
</dbReference>
<keyword evidence="6" id="KW-0234">DNA repair</keyword>
<protein>
    <submittedName>
        <fullName evidence="7">UV DNA damage repair endonuclease</fullName>
    </submittedName>
</protein>
<name>A0ABU0MNP9_9PROT</name>
<evidence type="ECO:0000256" key="1">
    <source>
        <dbReference type="ARBA" id="ARBA00022722"/>
    </source>
</evidence>
<keyword evidence="1" id="KW-0540">Nuclease</keyword>
<evidence type="ECO:0000256" key="3">
    <source>
        <dbReference type="ARBA" id="ARBA00022763"/>
    </source>
</evidence>
<dbReference type="Pfam" id="PF03851">
    <property type="entry name" value="UvdE"/>
    <property type="match status" value="1"/>
</dbReference>
<dbReference type="PANTHER" id="PTHR31290:SF5">
    <property type="entry name" value="UV-DAMAGE ENDONUCLEASE"/>
    <property type="match status" value="1"/>
</dbReference>